<gene>
    <name evidence="2" type="ORF">D0466_09485</name>
</gene>
<proteinExistence type="predicted"/>
<dbReference type="Proteomes" id="UP000262939">
    <property type="component" value="Unassembled WGS sequence"/>
</dbReference>
<protein>
    <submittedName>
        <fullName evidence="2">Uncharacterized protein</fullName>
    </submittedName>
</protein>
<evidence type="ECO:0000256" key="1">
    <source>
        <dbReference type="SAM" id="Phobius"/>
    </source>
</evidence>
<feature type="transmembrane region" description="Helical" evidence="1">
    <location>
        <begin position="6"/>
        <end position="27"/>
    </location>
</feature>
<dbReference type="AlphaFoldDB" id="A0A372LEH3"/>
<sequence>MDLVLVGLIVSFIMCLYLFSIAFLEAMKISNQEGKVRGSTLIMSVSMAFIFTRFIYVFYE</sequence>
<name>A0A372LEH3_9BACI</name>
<comment type="caution">
    <text evidence="2">The sequence shown here is derived from an EMBL/GenBank/DDBJ whole genome shotgun (WGS) entry which is preliminary data.</text>
</comment>
<keyword evidence="1" id="KW-0812">Transmembrane</keyword>
<organism evidence="2 3">
    <name type="scientific">Peribacillus glennii</name>
    <dbReference type="NCBI Taxonomy" id="2303991"/>
    <lineage>
        <taxon>Bacteria</taxon>
        <taxon>Bacillati</taxon>
        <taxon>Bacillota</taxon>
        <taxon>Bacilli</taxon>
        <taxon>Bacillales</taxon>
        <taxon>Bacillaceae</taxon>
        <taxon>Peribacillus</taxon>
    </lineage>
</organism>
<keyword evidence="1" id="KW-1133">Transmembrane helix</keyword>
<dbReference type="RefSeq" id="WP_117322339.1">
    <property type="nucleotide sequence ID" value="NZ_QVTD01000005.1"/>
</dbReference>
<dbReference type="EMBL" id="QVTD01000005">
    <property type="protein sequence ID" value="RFU63700.1"/>
    <property type="molecule type" value="Genomic_DNA"/>
</dbReference>
<reference evidence="2 3" key="1">
    <citation type="submission" date="2018-08" db="EMBL/GenBank/DDBJ databases">
        <title>Bacillus chawlae sp. nov., Bacillus glennii sp. nov., and Bacillus saganii sp. nov. Isolated from the Vehicle Assembly Building at Kennedy Space Center where the Viking Spacecraft were Assembled.</title>
        <authorList>
            <person name="Seuylemezian A."/>
            <person name="Vaishampayan P."/>
        </authorList>
    </citation>
    <scope>NUCLEOTIDE SEQUENCE [LARGE SCALE GENOMIC DNA]</scope>
    <source>
        <strain evidence="2 3">V44-8</strain>
    </source>
</reference>
<dbReference type="OrthoDB" id="2939462at2"/>
<feature type="transmembrane region" description="Helical" evidence="1">
    <location>
        <begin position="39"/>
        <end position="59"/>
    </location>
</feature>
<keyword evidence="3" id="KW-1185">Reference proteome</keyword>
<evidence type="ECO:0000313" key="2">
    <source>
        <dbReference type="EMBL" id="RFU63700.1"/>
    </source>
</evidence>
<keyword evidence="1" id="KW-0472">Membrane</keyword>
<evidence type="ECO:0000313" key="3">
    <source>
        <dbReference type="Proteomes" id="UP000262939"/>
    </source>
</evidence>
<accession>A0A372LEH3</accession>